<dbReference type="EMBL" id="GG657451">
    <property type="protein sequence ID" value="OAT06843.1"/>
    <property type="molecule type" value="Genomic_DNA"/>
</dbReference>
<organism evidence="1 2">
    <name type="scientific">Blastomyces gilchristii (strain SLH14081)</name>
    <name type="common">Blastomyces dermatitidis</name>
    <dbReference type="NCBI Taxonomy" id="559298"/>
    <lineage>
        <taxon>Eukaryota</taxon>
        <taxon>Fungi</taxon>
        <taxon>Dikarya</taxon>
        <taxon>Ascomycota</taxon>
        <taxon>Pezizomycotina</taxon>
        <taxon>Eurotiomycetes</taxon>
        <taxon>Eurotiomycetidae</taxon>
        <taxon>Onygenales</taxon>
        <taxon>Ajellomycetaceae</taxon>
        <taxon>Blastomyces</taxon>
    </lineage>
</organism>
<evidence type="ECO:0000313" key="1">
    <source>
        <dbReference type="EMBL" id="OAT06843.1"/>
    </source>
</evidence>
<dbReference type="VEuPathDB" id="FungiDB:BDBG_02984"/>
<dbReference type="GeneID" id="8505840"/>
<reference evidence="2" key="1">
    <citation type="journal article" date="2015" name="PLoS Genet.">
        <title>The dynamic genome and transcriptome of the human fungal pathogen Blastomyces and close relative Emmonsia.</title>
        <authorList>
            <person name="Munoz J.F."/>
            <person name="Gauthier G.M."/>
            <person name="Desjardins C.A."/>
            <person name="Gallo J.E."/>
            <person name="Holder J."/>
            <person name="Sullivan T.D."/>
            <person name="Marty A.J."/>
            <person name="Carmen J.C."/>
            <person name="Chen Z."/>
            <person name="Ding L."/>
            <person name="Gujja S."/>
            <person name="Magrini V."/>
            <person name="Misas E."/>
            <person name="Mitreva M."/>
            <person name="Priest M."/>
            <person name="Saif S."/>
            <person name="Whiston E.A."/>
            <person name="Young S."/>
            <person name="Zeng Q."/>
            <person name="Goldman W.E."/>
            <person name="Mardis E.R."/>
            <person name="Taylor J.W."/>
            <person name="McEwen J.G."/>
            <person name="Clay O.K."/>
            <person name="Klein B.S."/>
            <person name="Cuomo C.A."/>
        </authorList>
    </citation>
    <scope>NUCLEOTIDE SEQUENCE [LARGE SCALE GENOMIC DNA]</scope>
    <source>
        <strain evidence="2">SLH14081</strain>
    </source>
</reference>
<dbReference type="KEGG" id="bgh:BDBG_02984"/>
<dbReference type="Proteomes" id="UP000002038">
    <property type="component" value="Unassembled WGS sequence"/>
</dbReference>
<keyword evidence="2" id="KW-1185">Reference proteome</keyword>
<name>A0A179UGG4_BLAGS</name>
<evidence type="ECO:0000313" key="2">
    <source>
        <dbReference type="Proteomes" id="UP000002038"/>
    </source>
</evidence>
<protein>
    <submittedName>
        <fullName evidence="1">Uncharacterized protein</fullName>
    </submittedName>
</protein>
<gene>
    <name evidence="1" type="ORF">BDBG_02984</name>
</gene>
<dbReference type="RefSeq" id="XP_002626807.1">
    <property type="nucleotide sequence ID" value="XM_002626761.1"/>
</dbReference>
<sequence length="113" mass="12704">MSLTTSPGRRTVSVENIEPQAFLAVRDMSRIISMCNTNLKTIHGYERLVYVAQCCAEHAHPAGHKLTVVANDGTSAYWISITDPRSQICRRSDRRIVTPNRIQLPEPQLQGTR</sequence>
<accession>A0A179UGG4</accession>
<proteinExistence type="predicted"/>
<dbReference type="AlphaFoldDB" id="A0A179UGG4"/>